<name>D2R1N0_PIRSD</name>
<evidence type="ECO:0000259" key="2">
    <source>
        <dbReference type="SMART" id="SM00858"/>
    </source>
</evidence>
<dbReference type="Pfam" id="PF08666">
    <property type="entry name" value="SAF"/>
    <property type="match status" value="1"/>
</dbReference>
<sequence length="372" mass="39669" precursor="true">MRMKSLILIFIALGCGLVASIGISQVMERGGSGAAPAMEMEQILVALADIDIDAKLNAENVQLEEWPKSKVPEGAVRSLDEVEAKFAQQRFFKGEPILLAKISDQNVNPMIRIPEGYRVMPVKVDDETVLKAISPGDRVDVMVFLRRSEEIKQTATYTILRNVRVFAVNSNTERDLETKGQDVNARTVSLIIKPQQSRELAVASQIGKIILTMRRPDETDEAGEGEDVTPITEILSGKASLGDEEQPAPAAPVAAPAPINSFLTEVTTPAAPAPAPAAAVPAKPAFTMHIFGPADVKAYEWQDTKQLPIETSLGGQPTPVVEPAPAPVAPAAQPTPAAEPTLEEPVSAEPVTVEPVTEEAGTSPPAYAPPVD</sequence>
<accession>D2R1N0</accession>
<dbReference type="eggNOG" id="COG3745">
    <property type="taxonomic scope" value="Bacteria"/>
</dbReference>
<dbReference type="EMBL" id="CP001848">
    <property type="protein sequence ID" value="ADB16749.1"/>
    <property type="molecule type" value="Genomic_DNA"/>
</dbReference>
<dbReference type="AlphaFoldDB" id="D2R1N0"/>
<dbReference type="Proteomes" id="UP000001887">
    <property type="component" value="Chromosome"/>
</dbReference>
<dbReference type="SMART" id="SM00858">
    <property type="entry name" value="SAF"/>
    <property type="match status" value="1"/>
</dbReference>
<proteinExistence type="predicted"/>
<dbReference type="Pfam" id="PF16976">
    <property type="entry name" value="RcpC"/>
    <property type="match status" value="1"/>
</dbReference>
<dbReference type="InterPro" id="IPR031571">
    <property type="entry name" value="RcpC_dom"/>
</dbReference>
<feature type="compositionally biased region" description="Low complexity" evidence="1">
    <location>
        <begin position="329"/>
        <end position="360"/>
    </location>
</feature>
<protein>
    <submittedName>
        <fullName evidence="3">Flp pilus assembly protein CpaB</fullName>
    </submittedName>
</protein>
<dbReference type="PROSITE" id="PS51257">
    <property type="entry name" value="PROKAR_LIPOPROTEIN"/>
    <property type="match status" value="1"/>
</dbReference>
<dbReference type="STRING" id="530564.Psta_2075"/>
<dbReference type="KEGG" id="psl:Psta_2075"/>
<feature type="domain" description="SAF" evidence="2">
    <location>
        <begin position="41"/>
        <end position="103"/>
    </location>
</feature>
<evidence type="ECO:0000313" key="4">
    <source>
        <dbReference type="Proteomes" id="UP000001887"/>
    </source>
</evidence>
<dbReference type="InterPro" id="IPR017592">
    <property type="entry name" value="Pilus_assmbl_Flp-typ_CpaB"/>
</dbReference>
<dbReference type="HOGENOM" id="CLU_743642_0_0_0"/>
<reference evidence="3 4" key="1">
    <citation type="journal article" date="2009" name="Stand. Genomic Sci.">
        <title>Complete genome sequence of Pirellula staleyi type strain (ATCC 27377).</title>
        <authorList>
            <person name="Clum A."/>
            <person name="Tindall B.J."/>
            <person name="Sikorski J."/>
            <person name="Ivanova N."/>
            <person name="Mavrommatis K."/>
            <person name="Lucas S."/>
            <person name="Glavina del Rio T."/>
            <person name="Nolan M."/>
            <person name="Chen F."/>
            <person name="Tice H."/>
            <person name="Pitluck S."/>
            <person name="Cheng J.F."/>
            <person name="Chertkov O."/>
            <person name="Brettin T."/>
            <person name="Han C."/>
            <person name="Detter J.C."/>
            <person name="Kuske C."/>
            <person name="Bruce D."/>
            <person name="Goodwin L."/>
            <person name="Ovchinikova G."/>
            <person name="Pati A."/>
            <person name="Mikhailova N."/>
            <person name="Chen A."/>
            <person name="Palaniappan K."/>
            <person name="Land M."/>
            <person name="Hauser L."/>
            <person name="Chang Y.J."/>
            <person name="Jeffries C.D."/>
            <person name="Chain P."/>
            <person name="Rohde M."/>
            <person name="Goker M."/>
            <person name="Bristow J."/>
            <person name="Eisen J.A."/>
            <person name="Markowitz V."/>
            <person name="Hugenholtz P."/>
            <person name="Kyrpides N.C."/>
            <person name="Klenk H.P."/>
            <person name="Lapidus A."/>
        </authorList>
    </citation>
    <scope>NUCLEOTIDE SEQUENCE [LARGE SCALE GENOMIC DNA]</scope>
    <source>
        <strain evidence="4">ATCC 27377 / DSM 6068 / ICPB 4128</strain>
    </source>
</reference>
<dbReference type="InterPro" id="IPR013974">
    <property type="entry name" value="SAF"/>
</dbReference>
<keyword evidence="4" id="KW-1185">Reference proteome</keyword>
<dbReference type="NCBIfam" id="TIGR03177">
    <property type="entry name" value="pilus_cpaB"/>
    <property type="match status" value="1"/>
</dbReference>
<evidence type="ECO:0000256" key="1">
    <source>
        <dbReference type="SAM" id="MobiDB-lite"/>
    </source>
</evidence>
<gene>
    <name evidence="3" type="ordered locus">Psta_2075</name>
</gene>
<dbReference type="CDD" id="cd11614">
    <property type="entry name" value="SAF_CpaB_FlgA_like"/>
    <property type="match status" value="1"/>
</dbReference>
<organism evidence="3 4">
    <name type="scientific">Pirellula staleyi (strain ATCC 27377 / DSM 6068 / ICPB 4128)</name>
    <name type="common">Pirella staleyi</name>
    <dbReference type="NCBI Taxonomy" id="530564"/>
    <lineage>
        <taxon>Bacteria</taxon>
        <taxon>Pseudomonadati</taxon>
        <taxon>Planctomycetota</taxon>
        <taxon>Planctomycetia</taxon>
        <taxon>Pirellulales</taxon>
        <taxon>Pirellulaceae</taxon>
        <taxon>Pirellula</taxon>
    </lineage>
</organism>
<evidence type="ECO:0000313" key="3">
    <source>
        <dbReference type="EMBL" id="ADB16749.1"/>
    </source>
</evidence>
<feature type="region of interest" description="Disordered" evidence="1">
    <location>
        <begin position="309"/>
        <end position="372"/>
    </location>
</feature>